<feature type="domain" description="Galactosyltransferase C-terminal" evidence="7">
    <location>
        <begin position="198"/>
        <end position="246"/>
    </location>
</feature>
<dbReference type="AlphaFoldDB" id="A0A5E4LW75"/>
<keyword evidence="4 8" id="KW-0808">Transferase</keyword>
<dbReference type="GO" id="GO:0016757">
    <property type="term" value="F:glycosyltransferase activity"/>
    <property type="evidence" value="ECO:0007669"/>
    <property type="project" value="UniProtKB-KW"/>
</dbReference>
<evidence type="ECO:0000313" key="8">
    <source>
        <dbReference type="EMBL" id="VVC04096.1"/>
    </source>
</evidence>
<gene>
    <name evidence="8" type="primary">aglC_1</name>
    <name evidence="8" type="ORF">LFW2832_00731</name>
</gene>
<evidence type="ECO:0000256" key="3">
    <source>
        <dbReference type="ARBA" id="ARBA00022676"/>
    </source>
</evidence>
<evidence type="ECO:0000259" key="7">
    <source>
        <dbReference type="Pfam" id="PF02709"/>
    </source>
</evidence>
<dbReference type="Gene3D" id="3.90.550.10">
    <property type="entry name" value="Spore Coat Polysaccharide Biosynthesis Protein SpsA, Chain A"/>
    <property type="match status" value="1"/>
</dbReference>
<sequence>MDVSIILATLNEEKFLRPTLESLVNQNTSKKFEIIIGDGESSDKTVDIAKEYGCRVVTVEPGIIALGRQAAAKYAKGKIIVSCDADTIYPPNWLDEITDPLLSCDKNTSSLKWLKAITKTLKKDPRSSPKWLKEITKSLQNHPTRTPKWLKIIMKSLRKDVVATCGKLAPADGNTIEKFFADAVLHPVASFSYLVKTPFAAAGNMAVRKDVFDRIGGFNTSLITGEDTDLMKRLMLVGRVVYRPNAVCFMSMRRVKKWGYRKYLAFHTSNFIKSHMGKTPFQSYKPVR</sequence>
<dbReference type="InterPro" id="IPR001173">
    <property type="entry name" value="Glyco_trans_2-like"/>
</dbReference>
<dbReference type="EMBL" id="CABMJJ010000009">
    <property type="protein sequence ID" value="VVC04096.1"/>
    <property type="molecule type" value="Genomic_DNA"/>
</dbReference>
<keyword evidence="3 8" id="KW-0328">Glycosyltransferase</keyword>
<dbReference type="InterPro" id="IPR027791">
    <property type="entry name" value="Galactosyl_T_C"/>
</dbReference>
<evidence type="ECO:0000256" key="1">
    <source>
        <dbReference type="ARBA" id="ARBA00004236"/>
    </source>
</evidence>
<organism evidence="8 9">
    <name type="scientific">Candidatus Bilamarchaeum dharawalense</name>
    <dbReference type="NCBI Taxonomy" id="2885759"/>
    <lineage>
        <taxon>Archaea</taxon>
        <taxon>Candidatus Micrarchaeota</taxon>
        <taxon>Candidatus Micrarchaeia</taxon>
        <taxon>Candidatus Anstonellales</taxon>
        <taxon>Candidatus Bilamarchaeaceae</taxon>
        <taxon>Candidatus Bilamarchaeum</taxon>
    </lineage>
</organism>
<dbReference type="Proteomes" id="UP000789941">
    <property type="component" value="Unassembled WGS sequence"/>
</dbReference>
<evidence type="ECO:0000256" key="4">
    <source>
        <dbReference type="ARBA" id="ARBA00022679"/>
    </source>
</evidence>
<dbReference type="GO" id="GO:0005886">
    <property type="term" value="C:plasma membrane"/>
    <property type="evidence" value="ECO:0007669"/>
    <property type="project" value="UniProtKB-SubCell"/>
</dbReference>
<comment type="subcellular location">
    <subcellularLocation>
        <location evidence="1">Cell membrane</location>
    </subcellularLocation>
</comment>
<evidence type="ECO:0000256" key="2">
    <source>
        <dbReference type="ARBA" id="ARBA00022475"/>
    </source>
</evidence>
<keyword evidence="5" id="KW-0472">Membrane</keyword>
<dbReference type="Pfam" id="PF00535">
    <property type="entry name" value="Glycos_transf_2"/>
    <property type="match status" value="1"/>
</dbReference>
<feature type="domain" description="Glycosyltransferase 2-like" evidence="6">
    <location>
        <begin position="4"/>
        <end position="128"/>
    </location>
</feature>
<reference evidence="8 9" key="1">
    <citation type="submission" date="2019-08" db="EMBL/GenBank/DDBJ databases">
        <authorList>
            <person name="Vazquez-Campos X."/>
        </authorList>
    </citation>
    <scope>NUCLEOTIDE SEQUENCE [LARGE SCALE GENOMIC DNA]</scope>
    <source>
        <strain evidence="8">LFW-283_2</strain>
    </source>
</reference>
<evidence type="ECO:0000256" key="5">
    <source>
        <dbReference type="ARBA" id="ARBA00023136"/>
    </source>
</evidence>
<evidence type="ECO:0000259" key="6">
    <source>
        <dbReference type="Pfam" id="PF00535"/>
    </source>
</evidence>
<dbReference type="SUPFAM" id="SSF53448">
    <property type="entry name" value="Nucleotide-diphospho-sugar transferases"/>
    <property type="match status" value="1"/>
</dbReference>
<comment type="caution">
    <text evidence="8">The sequence shown here is derived from an EMBL/GenBank/DDBJ whole genome shotgun (WGS) entry which is preliminary data.</text>
</comment>
<dbReference type="PANTHER" id="PTHR43646:SF2">
    <property type="entry name" value="GLYCOSYLTRANSFERASE 2-LIKE DOMAIN-CONTAINING PROTEIN"/>
    <property type="match status" value="1"/>
</dbReference>
<proteinExistence type="predicted"/>
<name>A0A5E4LW75_9ARCH</name>
<keyword evidence="2" id="KW-1003">Cell membrane</keyword>
<protein>
    <submittedName>
        <fullName evidence="8">Dolichyl N-acetyl-alpha-D-glucosaminyl phosphate 3-beta-D-2,3-diacetamido-2,3-dideoxy-beta-D-glucuronosyltransferase</fullName>
        <ecNumber evidence="8">2.4.1.335</ecNumber>
    </submittedName>
</protein>
<dbReference type="InterPro" id="IPR029044">
    <property type="entry name" value="Nucleotide-diphossugar_trans"/>
</dbReference>
<dbReference type="EC" id="2.4.1.335" evidence="8"/>
<dbReference type="PANTHER" id="PTHR43646">
    <property type="entry name" value="GLYCOSYLTRANSFERASE"/>
    <property type="match status" value="1"/>
</dbReference>
<accession>A0A5E4LW75</accession>
<evidence type="ECO:0000313" key="9">
    <source>
        <dbReference type="Proteomes" id="UP000789941"/>
    </source>
</evidence>
<dbReference type="Pfam" id="PF02709">
    <property type="entry name" value="Glyco_transf_7C"/>
    <property type="match status" value="1"/>
</dbReference>